<keyword evidence="11" id="KW-1185">Reference proteome</keyword>
<feature type="transmembrane region" description="Helical" evidence="9">
    <location>
        <begin position="36"/>
        <end position="55"/>
    </location>
</feature>
<feature type="region of interest" description="Disordered" evidence="8">
    <location>
        <begin position="91"/>
        <end position="110"/>
    </location>
</feature>
<comment type="similarity">
    <text evidence="2">Belongs to the CPA3 antiporters (TC 2.A.63) subunit F family.</text>
</comment>
<dbReference type="Proteomes" id="UP000019754">
    <property type="component" value="Unassembled WGS sequence"/>
</dbReference>
<feature type="region of interest" description="Disordered" evidence="8">
    <location>
        <begin position="135"/>
        <end position="189"/>
    </location>
</feature>
<dbReference type="RefSeq" id="WP_017824395.1">
    <property type="nucleotide sequence ID" value="NZ_KB403091.1"/>
</dbReference>
<keyword evidence="7 9" id="KW-0472">Membrane</keyword>
<dbReference type="Pfam" id="PF04066">
    <property type="entry name" value="MrpF_PhaF"/>
    <property type="match status" value="1"/>
</dbReference>
<evidence type="ECO:0000256" key="4">
    <source>
        <dbReference type="ARBA" id="ARBA00022475"/>
    </source>
</evidence>
<dbReference type="GO" id="GO:0005886">
    <property type="term" value="C:plasma membrane"/>
    <property type="evidence" value="ECO:0007669"/>
    <property type="project" value="UniProtKB-SubCell"/>
</dbReference>
<dbReference type="GO" id="GO:0015385">
    <property type="term" value="F:sodium:proton antiporter activity"/>
    <property type="evidence" value="ECO:0007669"/>
    <property type="project" value="TreeGrafter"/>
</dbReference>
<dbReference type="AlphaFoldDB" id="A0A022KYR3"/>
<reference evidence="10 11" key="1">
    <citation type="journal article" date="2013" name="Genome Announc.">
        <title>Draft genome sequence of an Actinobacterium, Brachybacterium muris strain UCD-AY4.</title>
        <authorList>
            <person name="Lo J.R."/>
            <person name="Lang J.M."/>
            <person name="Darling A.E."/>
            <person name="Eisen J.A."/>
            <person name="Coil D.A."/>
        </authorList>
    </citation>
    <scope>NUCLEOTIDE SEQUENCE [LARGE SCALE GENOMIC DNA]</scope>
    <source>
        <strain evidence="10 11">UCD-AY4</strain>
    </source>
</reference>
<accession>A0A022KYR3</accession>
<name>A0A022KYR3_9MICO</name>
<evidence type="ECO:0000256" key="7">
    <source>
        <dbReference type="ARBA" id="ARBA00023136"/>
    </source>
</evidence>
<evidence type="ECO:0000256" key="1">
    <source>
        <dbReference type="ARBA" id="ARBA00004651"/>
    </source>
</evidence>
<evidence type="ECO:0000313" key="10">
    <source>
        <dbReference type="EMBL" id="EYT50974.1"/>
    </source>
</evidence>
<sequence length="189" mass="19698">MTPFEIVLLVCGAVLAVTSVSVVYRMIVGPTILDRAVSNDVLVVLVVMAMALYTAHTGAGWAGPAMLAMTGLAFISTVTFARFVAREVAAGQREMRRHSEEPDTTSGPLEAVHLHRGDGGPENHMMATAEHPERGTFGVDDATAAGSGDRAGEDLDIEESGTGEPSASDAAAGDAGTEDFPADREEGQR</sequence>
<proteinExistence type="inferred from homology"/>
<dbReference type="InterPro" id="IPR007208">
    <property type="entry name" value="MrpF/PhaF-like"/>
</dbReference>
<evidence type="ECO:0000256" key="8">
    <source>
        <dbReference type="SAM" id="MobiDB-lite"/>
    </source>
</evidence>
<dbReference type="PANTHER" id="PTHR34702:SF1">
    <property type="entry name" value="NA(+)_H(+) ANTIPORTER SUBUNIT F"/>
    <property type="match status" value="1"/>
</dbReference>
<keyword evidence="6 9" id="KW-1133">Transmembrane helix</keyword>
<feature type="transmembrane region" description="Helical" evidence="9">
    <location>
        <begin position="61"/>
        <end position="85"/>
    </location>
</feature>
<evidence type="ECO:0000256" key="3">
    <source>
        <dbReference type="ARBA" id="ARBA00022448"/>
    </source>
</evidence>
<comment type="subcellular location">
    <subcellularLocation>
        <location evidence="1">Cell membrane</location>
        <topology evidence="1">Multi-pass membrane protein</topology>
    </subcellularLocation>
</comment>
<evidence type="ECO:0000256" key="9">
    <source>
        <dbReference type="SAM" id="Phobius"/>
    </source>
</evidence>
<organism evidence="10 11">
    <name type="scientific">Brachybacterium muris UCD-AY4</name>
    <dbReference type="NCBI Taxonomy" id="1249481"/>
    <lineage>
        <taxon>Bacteria</taxon>
        <taxon>Bacillati</taxon>
        <taxon>Actinomycetota</taxon>
        <taxon>Actinomycetes</taxon>
        <taxon>Micrococcales</taxon>
        <taxon>Dermabacteraceae</taxon>
        <taxon>Brachybacterium</taxon>
    </lineage>
</organism>
<evidence type="ECO:0000256" key="2">
    <source>
        <dbReference type="ARBA" id="ARBA00009212"/>
    </source>
</evidence>
<dbReference type="HOGENOM" id="CLU_1432040_0_0_11"/>
<dbReference type="OrthoDB" id="3733837at2"/>
<gene>
    <name evidence="10" type="ORF">D641_0100390</name>
</gene>
<comment type="caution">
    <text evidence="10">The sequence shown here is derived from an EMBL/GenBank/DDBJ whole genome shotgun (WGS) entry which is preliminary data.</text>
</comment>
<evidence type="ECO:0000313" key="11">
    <source>
        <dbReference type="Proteomes" id="UP000019754"/>
    </source>
</evidence>
<dbReference type="EMBL" id="AORC01000002">
    <property type="protein sequence ID" value="EYT50974.1"/>
    <property type="molecule type" value="Genomic_DNA"/>
</dbReference>
<keyword evidence="3" id="KW-0813">Transport</keyword>
<feature type="compositionally biased region" description="Low complexity" evidence="8">
    <location>
        <begin position="166"/>
        <end position="175"/>
    </location>
</feature>
<evidence type="ECO:0000256" key="5">
    <source>
        <dbReference type="ARBA" id="ARBA00022692"/>
    </source>
</evidence>
<protein>
    <submittedName>
        <fullName evidence="10">Cation:proton antiporter</fullName>
    </submittedName>
</protein>
<dbReference type="STRING" id="1249481.D641_0100390"/>
<keyword evidence="4" id="KW-1003">Cell membrane</keyword>
<keyword evidence="5 9" id="KW-0812">Transmembrane</keyword>
<dbReference type="PANTHER" id="PTHR34702">
    <property type="entry name" value="NA(+)/H(+) ANTIPORTER SUBUNIT F1"/>
    <property type="match status" value="1"/>
</dbReference>
<evidence type="ECO:0000256" key="6">
    <source>
        <dbReference type="ARBA" id="ARBA00022989"/>
    </source>
</evidence>
<feature type="transmembrane region" description="Helical" evidence="9">
    <location>
        <begin position="6"/>
        <end position="24"/>
    </location>
</feature>